<dbReference type="EMBL" id="MHDB01000021">
    <property type="protein sequence ID" value="OGY31918.1"/>
    <property type="molecule type" value="Genomic_DNA"/>
</dbReference>
<dbReference type="Proteomes" id="UP000177718">
    <property type="component" value="Unassembled WGS sequence"/>
</dbReference>
<proteinExistence type="predicted"/>
<dbReference type="CDD" id="cd00688">
    <property type="entry name" value="ISOPREN_C2_like"/>
    <property type="match status" value="1"/>
</dbReference>
<sequence length="135" mass="14501">MQRNGWTNSALYDQLIGDLKSLQKSDGGWSEGGFTVGHVDHSAAVMTALANVNPTFFEARRDSTTGGFRGPGDMLSVESTAWAVMALANIDRLAMEFLRRNQHPDGSIAAFQTENLDAKIWPTALALSALSGPGF</sequence>
<protein>
    <recommendedName>
        <fullName evidence="3">Squalene cyclase C-terminal domain-containing protein</fullName>
    </recommendedName>
</protein>
<dbReference type="Gene3D" id="1.50.10.20">
    <property type="match status" value="1"/>
</dbReference>
<dbReference type="AlphaFoldDB" id="A0A1G1WVY7"/>
<evidence type="ECO:0000313" key="1">
    <source>
        <dbReference type="EMBL" id="OGY31918.1"/>
    </source>
</evidence>
<comment type="caution">
    <text evidence="1">The sequence shown here is derived from an EMBL/GenBank/DDBJ whole genome shotgun (WGS) entry which is preliminary data.</text>
</comment>
<dbReference type="SUPFAM" id="SSF48239">
    <property type="entry name" value="Terpenoid cyclases/Protein prenyltransferases"/>
    <property type="match status" value="1"/>
</dbReference>
<accession>A0A1G1WVY7</accession>
<organism evidence="1 2">
    <name type="scientific">Candidatus Woykebacteria bacterium RIFCSPLOWO2_01_FULL_43_14</name>
    <dbReference type="NCBI Taxonomy" id="1802605"/>
    <lineage>
        <taxon>Bacteria</taxon>
        <taxon>Candidatus Woykeibacteriota</taxon>
    </lineage>
</organism>
<dbReference type="InterPro" id="IPR008930">
    <property type="entry name" value="Terpenoid_cyclase/PrenylTrfase"/>
</dbReference>
<reference evidence="1 2" key="1">
    <citation type="journal article" date="2016" name="Nat. Commun.">
        <title>Thousands of microbial genomes shed light on interconnected biogeochemical processes in an aquifer system.</title>
        <authorList>
            <person name="Anantharaman K."/>
            <person name="Brown C.T."/>
            <person name="Hug L.A."/>
            <person name="Sharon I."/>
            <person name="Castelle C.J."/>
            <person name="Probst A.J."/>
            <person name="Thomas B.C."/>
            <person name="Singh A."/>
            <person name="Wilkins M.J."/>
            <person name="Karaoz U."/>
            <person name="Brodie E.L."/>
            <person name="Williams K.H."/>
            <person name="Hubbard S.S."/>
            <person name="Banfield J.F."/>
        </authorList>
    </citation>
    <scope>NUCLEOTIDE SEQUENCE [LARGE SCALE GENOMIC DNA]</scope>
</reference>
<name>A0A1G1WVY7_9BACT</name>
<evidence type="ECO:0008006" key="3">
    <source>
        <dbReference type="Google" id="ProtNLM"/>
    </source>
</evidence>
<gene>
    <name evidence="1" type="ORF">A3A61_02740</name>
</gene>
<evidence type="ECO:0000313" key="2">
    <source>
        <dbReference type="Proteomes" id="UP000177718"/>
    </source>
</evidence>